<dbReference type="CDD" id="cd05827">
    <property type="entry name" value="Sortase_C"/>
    <property type="match status" value="1"/>
</dbReference>
<feature type="transmembrane region" description="Helical" evidence="3">
    <location>
        <begin position="251"/>
        <end position="269"/>
    </location>
</feature>
<feature type="active site" description="Proton donor/acceptor" evidence="2">
    <location>
        <position position="141"/>
    </location>
</feature>
<name>A0A4R6BVH3_9STAP</name>
<organism evidence="4 5">
    <name type="scientific">Macrococcus lamae</name>
    <dbReference type="NCBI Taxonomy" id="198484"/>
    <lineage>
        <taxon>Bacteria</taxon>
        <taxon>Bacillati</taxon>
        <taxon>Bacillota</taxon>
        <taxon>Bacilli</taxon>
        <taxon>Bacillales</taxon>
        <taxon>Staphylococcaceae</taxon>
        <taxon>Macrococcus</taxon>
    </lineage>
</organism>
<evidence type="ECO:0000256" key="2">
    <source>
        <dbReference type="PIRSR" id="PIRSR605754-1"/>
    </source>
</evidence>
<dbReference type="InterPro" id="IPR023365">
    <property type="entry name" value="Sortase_dom-sf"/>
</dbReference>
<dbReference type="RefSeq" id="WP_133443454.1">
    <property type="nucleotide sequence ID" value="NZ_SCWB01000005.1"/>
</dbReference>
<dbReference type="GO" id="GO:0016787">
    <property type="term" value="F:hydrolase activity"/>
    <property type="evidence" value="ECO:0007669"/>
    <property type="project" value="UniProtKB-KW"/>
</dbReference>
<comment type="caution">
    <text evidence="4">The sequence shown here is derived from an EMBL/GenBank/DDBJ whole genome shotgun (WGS) entry which is preliminary data.</text>
</comment>
<dbReference type="EMBL" id="SCWB01000005">
    <property type="protein sequence ID" value="TDM12284.1"/>
    <property type="molecule type" value="Genomic_DNA"/>
</dbReference>
<dbReference type="SUPFAM" id="SSF63817">
    <property type="entry name" value="Sortase"/>
    <property type="match status" value="1"/>
</dbReference>
<keyword evidence="3" id="KW-1133">Transmembrane helix</keyword>
<dbReference type="AlphaFoldDB" id="A0A4R6BVH3"/>
<dbReference type="OrthoDB" id="154054at2"/>
<dbReference type="InterPro" id="IPR005754">
    <property type="entry name" value="Sortase"/>
</dbReference>
<dbReference type="InterPro" id="IPR042002">
    <property type="entry name" value="Sortase_C"/>
</dbReference>
<evidence type="ECO:0000313" key="4">
    <source>
        <dbReference type="EMBL" id="TDM12284.1"/>
    </source>
</evidence>
<proteinExistence type="predicted"/>
<evidence type="ECO:0000256" key="3">
    <source>
        <dbReference type="SAM" id="Phobius"/>
    </source>
</evidence>
<dbReference type="NCBIfam" id="TIGR01076">
    <property type="entry name" value="sortase_fam"/>
    <property type="match status" value="1"/>
</dbReference>
<keyword evidence="3" id="KW-0472">Membrane</keyword>
<keyword evidence="5" id="KW-1185">Reference proteome</keyword>
<accession>A0A4R6BVH3</accession>
<keyword evidence="3" id="KW-0812">Transmembrane</keyword>
<evidence type="ECO:0000313" key="5">
    <source>
        <dbReference type="Proteomes" id="UP000294802"/>
    </source>
</evidence>
<reference evidence="4 5" key="1">
    <citation type="submission" date="2019-01" db="EMBL/GenBank/DDBJ databases">
        <title>Draft genome sequences of the type strains of six Macrococcus species.</title>
        <authorList>
            <person name="Mazhar S."/>
            <person name="Altermann E."/>
            <person name="Hill C."/>
            <person name="Mcauliffe O."/>
        </authorList>
    </citation>
    <scope>NUCLEOTIDE SEQUENCE [LARGE SCALE GENOMIC DNA]</scope>
    <source>
        <strain evidence="4 5">CCM4815</strain>
    </source>
</reference>
<dbReference type="Proteomes" id="UP000294802">
    <property type="component" value="Unassembled WGS sequence"/>
</dbReference>
<dbReference type="NCBIfam" id="NF033745">
    <property type="entry name" value="class_C_sortase"/>
    <property type="match status" value="1"/>
</dbReference>
<protein>
    <submittedName>
        <fullName evidence="4">Class C sortase</fullName>
    </submittedName>
</protein>
<feature type="active site" description="Acyl-thioester intermediate" evidence="2">
    <location>
        <position position="203"/>
    </location>
</feature>
<evidence type="ECO:0000256" key="1">
    <source>
        <dbReference type="ARBA" id="ARBA00022801"/>
    </source>
</evidence>
<dbReference type="Gene3D" id="2.40.260.10">
    <property type="entry name" value="Sortase"/>
    <property type="match status" value="1"/>
</dbReference>
<keyword evidence="1" id="KW-0378">Hydrolase</keyword>
<sequence>MRRGLAVILFLVGLVIFSYPLIAKVYYNYNMSNQSDAMDEQFQVESKDQKIKYSQFRDYNRQIAEGQSIESPAVKVKKNDTSDEQMMADDVIATVKIPALKLHYPVYDQATPENLDRGVSRVAGTSFPVGGRSTNSVLAAHSYSPYHEWFTHIDRLKNGDKIIVNNFKETLYYKVFDRIIVMPDQVEAMAVRKGKDILTLLTCTPSGKERLLIYAERTTKDGATMKPEVTKAEPVKELSLVDRLKVLSESWFVILFAVTLTAMFINMLIHSKYKN</sequence>
<dbReference type="Pfam" id="PF04203">
    <property type="entry name" value="Sortase"/>
    <property type="match status" value="1"/>
</dbReference>
<gene>
    <name evidence="4" type="ORF">ERX29_04265</name>
</gene>